<comment type="similarity">
    <text evidence="1">Belongs to the short-chain dehydrogenases/reductases (SDR) family.</text>
</comment>
<dbReference type="PANTHER" id="PTHR43115:SF4">
    <property type="entry name" value="DEHYDROGENASE_REDUCTASE SDR FAMILY MEMBER 11"/>
    <property type="match status" value="1"/>
</dbReference>
<gene>
    <name evidence="3" type="ORF">J4Q44_G00336520</name>
</gene>
<dbReference type="Proteomes" id="UP001356427">
    <property type="component" value="Unassembled WGS sequence"/>
</dbReference>
<evidence type="ECO:0000313" key="4">
    <source>
        <dbReference type="Proteomes" id="UP001356427"/>
    </source>
</evidence>
<evidence type="ECO:0000313" key="3">
    <source>
        <dbReference type="EMBL" id="KAK6295939.1"/>
    </source>
</evidence>
<organism evidence="3 4">
    <name type="scientific">Coregonus suidteri</name>
    <dbReference type="NCBI Taxonomy" id="861788"/>
    <lineage>
        <taxon>Eukaryota</taxon>
        <taxon>Metazoa</taxon>
        <taxon>Chordata</taxon>
        <taxon>Craniata</taxon>
        <taxon>Vertebrata</taxon>
        <taxon>Euteleostomi</taxon>
        <taxon>Actinopterygii</taxon>
        <taxon>Neopterygii</taxon>
        <taxon>Teleostei</taxon>
        <taxon>Protacanthopterygii</taxon>
        <taxon>Salmoniformes</taxon>
        <taxon>Salmonidae</taxon>
        <taxon>Coregoninae</taxon>
        <taxon>Coregonus</taxon>
    </lineage>
</organism>
<dbReference type="GO" id="GO:0016491">
    <property type="term" value="F:oxidoreductase activity"/>
    <property type="evidence" value="ECO:0007669"/>
    <property type="project" value="UniProtKB-KW"/>
</dbReference>
<evidence type="ECO:0000256" key="2">
    <source>
        <dbReference type="ARBA" id="ARBA00023002"/>
    </source>
</evidence>
<proteinExistence type="inferred from homology"/>
<dbReference type="PANTHER" id="PTHR43115">
    <property type="entry name" value="DEHYDROGENASE/REDUCTASE SDR FAMILY MEMBER 11"/>
    <property type="match status" value="1"/>
</dbReference>
<sequence length="105" mass="11789">MFSAIKTLHQGVDVVINNAGLAHPEPLLNGKTDGWRKMIDVEELRQELREAKTHIRATCISPGMVETEYAFRLHSLHPEKAAATYDNMKCLEAVDIASVVTYCMF</sequence>
<dbReference type="AlphaFoldDB" id="A0AAN8Q910"/>
<comment type="caution">
    <text evidence="3">The sequence shown here is derived from an EMBL/GenBank/DDBJ whole genome shotgun (WGS) entry which is preliminary data.</text>
</comment>
<dbReference type="Gene3D" id="3.40.50.720">
    <property type="entry name" value="NAD(P)-binding Rossmann-like Domain"/>
    <property type="match status" value="2"/>
</dbReference>
<keyword evidence="2" id="KW-0560">Oxidoreductase</keyword>
<dbReference type="SUPFAM" id="SSF51735">
    <property type="entry name" value="NAD(P)-binding Rossmann-fold domains"/>
    <property type="match status" value="1"/>
</dbReference>
<keyword evidence="4" id="KW-1185">Reference proteome</keyword>
<name>A0AAN8Q910_9TELE</name>
<dbReference type="InterPro" id="IPR036291">
    <property type="entry name" value="NAD(P)-bd_dom_sf"/>
</dbReference>
<dbReference type="EMBL" id="JAGTTL010000033">
    <property type="protein sequence ID" value="KAK6295939.1"/>
    <property type="molecule type" value="Genomic_DNA"/>
</dbReference>
<reference evidence="3 4" key="1">
    <citation type="submission" date="2021-04" db="EMBL/GenBank/DDBJ databases">
        <authorList>
            <person name="De Guttry C."/>
            <person name="Zahm M."/>
            <person name="Klopp C."/>
            <person name="Cabau C."/>
            <person name="Louis A."/>
            <person name="Berthelot C."/>
            <person name="Parey E."/>
            <person name="Roest Crollius H."/>
            <person name="Montfort J."/>
            <person name="Robinson-Rechavi M."/>
            <person name="Bucao C."/>
            <person name="Bouchez O."/>
            <person name="Gislard M."/>
            <person name="Lluch J."/>
            <person name="Milhes M."/>
            <person name="Lampietro C."/>
            <person name="Lopez Roques C."/>
            <person name="Donnadieu C."/>
            <person name="Braasch I."/>
            <person name="Desvignes T."/>
            <person name="Postlethwait J."/>
            <person name="Bobe J."/>
            <person name="Wedekind C."/>
            <person name="Guiguen Y."/>
        </authorList>
    </citation>
    <scope>NUCLEOTIDE SEQUENCE [LARGE SCALE GENOMIC DNA]</scope>
    <source>
        <strain evidence="3">Cs_M1</strain>
        <tissue evidence="3">Blood</tissue>
    </source>
</reference>
<evidence type="ECO:0000256" key="1">
    <source>
        <dbReference type="ARBA" id="ARBA00006484"/>
    </source>
</evidence>
<protein>
    <submittedName>
        <fullName evidence="3">Uncharacterized protein</fullName>
    </submittedName>
</protein>
<accession>A0AAN8Q910</accession>